<dbReference type="EMBL" id="GGEC01071229">
    <property type="protein sequence ID" value="MBX51713.1"/>
    <property type="molecule type" value="Transcribed_RNA"/>
</dbReference>
<organism evidence="1">
    <name type="scientific">Rhizophora mucronata</name>
    <name type="common">Asiatic mangrove</name>
    <dbReference type="NCBI Taxonomy" id="61149"/>
    <lineage>
        <taxon>Eukaryota</taxon>
        <taxon>Viridiplantae</taxon>
        <taxon>Streptophyta</taxon>
        <taxon>Embryophyta</taxon>
        <taxon>Tracheophyta</taxon>
        <taxon>Spermatophyta</taxon>
        <taxon>Magnoliopsida</taxon>
        <taxon>eudicotyledons</taxon>
        <taxon>Gunneridae</taxon>
        <taxon>Pentapetalae</taxon>
        <taxon>rosids</taxon>
        <taxon>fabids</taxon>
        <taxon>Malpighiales</taxon>
        <taxon>Rhizophoraceae</taxon>
        <taxon>Rhizophora</taxon>
    </lineage>
</organism>
<evidence type="ECO:0000313" key="1">
    <source>
        <dbReference type="EMBL" id="MBX51713.1"/>
    </source>
</evidence>
<protein>
    <submittedName>
        <fullName evidence="1">Uncharacterized protein MANES_08G115100</fullName>
    </submittedName>
</protein>
<reference evidence="1" key="1">
    <citation type="submission" date="2018-02" db="EMBL/GenBank/DDBJ databases">
        <title>Rhizophora mucronata_Transcriptome.</title>
        <authorList>
            <person name="Meera S.P."/>
            <person name="Sreeshan A."/>
            <person name="Augustine A."/>
        </authorList>
    </citation>
    <scope>NUCLEOTIDE SEQUENCE</scope>
    <source>
        <tissue evidence="1">Leaf</tissue>
    </source>
</reference>
<name>A0A2P2PAR1_RHIMU</name>
<proteinExistence type="predicted"/>
<dbReference type="AlphaFoldDB" id="A0A2P2PAR1"/>
<accession>A0A2P2PAR1</accession>
<sequence length="89" mass="10079">MKGIMWQGNQPLIIHRLKVVISCTKGGYYNLNNMDEAHQQVMAVRATKVIACIEFHCISTVACLMSSKREFTLSYHTINNCTSVVFIIN</sequence>